<sequence>MNEEMAQPKVSIIIPVYNGSKYLEECLRSILSQDYSNLEIIIVDDGSTDGSASIAKNIASCDQRIIVLTQVNAGPGAARNLGLSCASGEYILFVDSDDLLIRNAVSNSVRLAETKHADLVCFDFESFDDSHVMGRTLSKEFPKYLTSTSRECLMEMYTDHLGYFSWSFLYKANIFTDDGMRFPENILMLEDMLMLNTIFRLQLKVAYIPRALYRYRITSDSLSHGKSIKKAEDALIVIEHVIDMSYADKTIHIFAPSAIRFLVYIDEITPIGVSIKKLMLHRRIKQLLRKMLGVTNTNEFDLENENQNLLNPGKSSANNISIS</sequence>
<dbReference type="PANTHER" id="PTHR22916:SF3">
    <property type="entry name" value="UDP-GLCNAC:BETAGAL BETA-1,3-N-ACETYLGLUCOSAMINYLTRANSFERASE-LIKE PROTEIN 1"/>
    <property type="match status" value="1"/>
</dbReference>
<comment type="caution">
    <text evidence="2">The sequence shown here is derived from an EMBL/GenBank/DDBJ whole genome shotgun (WGS) entry which is preliminary data.</text>
</comment>
<dbReference type="InterPro" id="IPR001173">
    <property type="entry name" value="Glyco_trans_2-like"/>
</dbReference>
<dbReference type="EC" id="2.4.1.226" evidence="2"/>
<proteinExistence type="predicted"/>
<dbReference type="InterPro" id="IPR029044">
    <property type="entry name" value="Nucleotide-diphossugar_trans"/>
</dbReference>
<dbReference type="Pfam" id="PF00535">
    <property type="entry name" value="Glycos_transf_2"/>
    <property type="match status" value="1"/>
</dbReference>
<evidence type="ECO:0000313" key="3">
    <source>
        <dbReference type="Proteomes" id="UP000029003"/>
    </source>
</evidence>
<evidence type="ECO:0000259" key="1">
    <source>
        <dbReference type="Pfam" id="PF00535"/>
    </source>
</evidence>
<reference evidence="2 3" key="1">
    <citation type="submission" date="2014-03" db="EMBL/GenBank/DDBJ databases">
        <title>Genomics of Bifidobacteria.</title>
        <authorList>
            <person name="Ventura M."/>
            <person name="Milani C."/>
            <person name="Lugli G.A."/>
        </authorList>
    </citation>
    <scope>NUCLEOTIDE SEQUENCE [LARGE SCALE GENOMIC DNA]</scope>
    <source>
        <strain evidence="2 3">LMG 21395</strain>
    </source>
</reference>
<gene>
    <name evidence="2" type="ORF">THER5_0432</name>
</gene>
<dbReference type="Proteomes" id="UP000029003">
    <property type="component" value="Unassembled WGS sequence"/>
</dbReference>
<dbReference type="CDD" id="cd00761">
    <property type="entry name" value="Glyco_tranf_GTA_type"/>
    <property type="match status" value="1"/>
</dbReference>
<protein>
    <submittedName>
        <fullName evidence="2">Glycosyl transferase family 2</fullName>
        <ecNumber evidence="2">2.4.1.175</ecNumber>
        <ecNumber evidence="2">2.4.1.226</ecNumber>
    </submittedName>
</protein>
<dbReference type="AlphaFoldDB" id="A0A087E3A5"/>
<keyword evidence="2" id="KW-0328">Glycosyltransferase</keyword>
<dbReference type="RefSeq" id="WP_081931833.1">
    <property type="nucleotide sequence ID" value="NZ_JGZT01000007.1"/>
</dbReference>
<dbReference type="PANTHER" id="PTHR22916">
    <property type="entry name" value="GLYCOSYLTRANSFERASE"/>
    <property type="match status" value="1"/>
</dbReference>
<evidence type="ECO:0000313" key="2">
    <source>
        <dbReference type="EMBL" id="KFJ02256.1"/>
    </source>
</evidence>
<feature type="domain" description="Glycosyltransferase 2-like" evidence="1">
    <location>
        <begin position="11"/>
        <end position="132"/>
    </location>
</feature>
<organism evidence="2 3">
    <name type="scientific">Bifidobacterium thermacidophilum subsp. thermacidophilum</name>
    <dbReference type="NCBI Taxonomy" id="79262"/>
    <lineage>
        <taxon>Bacteria</taxon>
        <taxon>Bacillati</taxon>
        <taxon>Actinomycetota</taxon>
        <taxon>Actinomycetes</taxon>
        <taxon>Bifidobacteriales</taxon>
        <taxon>Bifidobacteriaceae</taxon>
        <taxon>Bifidobacterium</taxon>
    </lineage>
</organism>
<accession>A0A087E3A5</accession>
<keyword evidence="2" id="KW-0808">Transferase</keyword>
<dbReference type="EMBL" id="JGZT01000007">
    <property type="protein sequence ID" value="KFJ02256.1"/>
    <property type="molecule type" value="Genomic_DNA"/>
</dbReference>
<dbReference type="SUPFAM" id="SSF53448">
    <property type="entry name" value="Nucleotide-diphospho-sugar transferases"/>
    <property type="match status" value="1"/>
</dbReference>
<dbReference type="OrthoDB" id="3171021at2"/>
<dbReference type="GO" id="GO:0047238">
    <property type="term" value="F:glucuronosyl-N-acetylgalactosaminyl-proteoglycan 4-beta-N-acetylgalactosaminyltransferase activity"/>
    <property type="evidence" value="ECO:0007669"/>
    <property type="project" value="UniProtKB-EC"/>
</dbReference>
<name>A0A087E3A5_9BIFI</name>
<dbReference type="EC" id="2.4.1.175" evidence="2"/>
<dbReference type="GO" id="GO:0050510">
    <property type="term" value="F:N-acetylgalactosaminyl-proteoglycan 3-beta-glucuronosyltransferase activity"/>
    <property type="evidence" value="ECO:0007669"/>
    <property type="project" value="UniProtKB-EC"/>
</dbReference>
<dbReference type="Gene3D" id="3.90.550.10">
    <property type="entry name" value="Spore Coat Polysaccharide Biosynthesis Protein SpsA, Chain A"/>
    <property type="match status" value="1"/>
</dbReference>